<dbReference type="Proteomes" id="UP000478148">
    <property type="component" value="Unassembled WGS sequence"/>
</dbReference>
<name>A0A6M1L6U2_9ACTN</name>
<protein>
    <submittedName>
        <fullName evidence="2">Uncharacterized protein</fullName>
    </submittedName>
</protein>
<dbReference type="EMBL" id="SAIY01000001">
    <property type="protein sequence ID" value="NGM11483.1"/>
    <property type="molecule type" value="Genomic_DNA"/>
</dbReference>
<keyword evidence="1" id="KW-1133">Transmembrane helix</keyword>
<organism evidence="2 3">
    <name type="scientific">Verrucosispora sioxanthis</name>
    <dbReference type="NCBI Taxonomy" id="2499994"/>
    <lineage>
        <taxon>Bacteria</taxon>
        <taxon>Bacillati</taxon>
        <taxon>Actinomycetota</taxon>
        <taxon>Actinomycetes</taxon>
        <taxon>Micromonosporales</taxon>
        <taxon>Micromonosporaceae</taxon>
        <taxon>Micromonospora</taxon>
    </lineage>
</organism>
<evidence type="ECO:0000313" key="2">
    <source>
        <dbReference type="EMBL" id="NGM11483.1"/>
    </source>
</evidence>
<sequence length="144" mass="15137">MAQPAPEAGTDGKLVWAPDEVAARIRQEVTPEPSLPSRVALAVLAAFVLTWPPTFVVFALATLVAPAATDEAGVGRVALWALQFAGLTMIAAAAGAALRRSTEAEVDPIARQITLRIAGQTGRSRPAPGWCWPWPGSPWASTRC</sequence>
<dbReference type="AlphaFoldDB" id="A0A6M1L6U2"/>
<comment type="caution">
    <text evidence="2">The sequence shown here is derived from an EMBL/GenBank/DDBJ whole genome shotgun (WGS) entry which is preliminary data.</text>
</comment>
<proteinExistence type="predicted"/>
<keyword evidence="3" id="KW-1185">Reference proteome</keyword>
<evidence type="ECO:0000313" key="3">
    <source>
        <dbReference type="Proteomes" id="UP000478148"/>
    </source>
</evidence>
<dbReference type="RefSeq" id="WP_164445379.1">
    <property type="nucleotide sequence ID" value="NZ_SAIY01000001.1"/>
</dbReference>
<keyword evidence="1" id="KW-0812">Transmembrane</keyword>
<accession>A0A6M1L6U2</accession>
<evidence type="ECO:0000256" key="1">
    <source>
        <dbReference type="SAM" id="Phobius"/>
    </source>
</evidence>
<keyword evidence="1" id="KW-0472">Membrane</keyword>
<gene>
    <name evidence="2" type="ORF">ENC19_01690</name>
</gene>
<feature type="transmembrane region" description="Helical" evidence="1">
    <location>
        <begin position="77"/>
        <end position="98"/>
    </location>
</feature>
<reference evidence="2 3" key="1">
    <citation type="submission" date="2020-02" db="EMBL/GenBank/DDBJ databases">
        <title>Draft Genome Sequence of Verrucosispora sp. Strain CWR15, Isolated from Gulf of Mexico Sponge.</title>
        <authorList>
            <person name="Kennedy S.J."/>
            <person name="Cella E."/>
            <person name="Azarian T."/>
            <person name="Baker B.J."/>
            <person name="Shaw L.N."/>
        </authorList>
    </citation>
    <scope>NUCLEOTIDE SEQUENCE [LARGE SCALE GENOMIC DNA]</scope>
    <source>
        <strain evidence="2 3">CWR15</strain>
    </source>
</reference>
<feature type="transmembrane region" description="Helical" evidence="1">
    <location>
        <begin position="39"/>
        <end position="65"/>
    </location>
</feature>